<dbReference type="InterPro" id="IPR007436">
    <property type="entry name" value="DUF485"/>
</dbReference>
<dbReference type="InterPro" id="IPR052959">
    <property type="entry name" value="Inner_membrane_assoc"/>
</dbReference>
<evidence type="ECO:0000313" key="3">
    <source>
        <dbReference type="Proteomes" id="UP000248899"/>
    </source>
</evidence>
<accession>A0AAQ0FCJ7</accession>
<protein>
    <recommendedName>
        <fullName evidence="4">DUF485 domain-containing protein</fullName>
    </recommendedName>
</protein>
<keyword evidence="1" id="KW-0812">Transmembrane</keyword>
<evidence type="ECO:0000256" key="1">
    <source>
        <dbReference type="SAM" id="Phobius"/>
    </source>
</evidence>
<dbReference type="AlphaFoldDB" id="A0AAQ0FCJ7"/>
<reference evidence="2 3" key="1">
    <citation type="submission" date="2018-06" db="EMBL/GenBank/DDBJ databases">
        <title>Towards the identification of Burkholderia cepacia strain which caused fatal septicemia.</title>
        <authorList>
            <person name="Bui L.A.T."/>
            <person name="Zakharova I.B."/>
            <person name="Shpak I.M."/>
            <person name="Teteryatnikova N."/>
            <person name="Ustinov D.V."/>
            <person name="Kuzyutina Y.A."/>
            <person name="Nguyen H.N."/>
            <person name="Antonov A.S."/>
            <person name="Avdyusheva E.F."/>
            <person name="Victorov D.V."/>
        </authorList>
    </citation>
    <scope>NUCLEOTIDE SEQUENCE [LARGE SCALE GENOMIC DNA]</scope>
    <source>
        <strain evidence="2 3">PT02</strain>
    </source>
</reference>
<dbReference type="Pfam" id="PF04341">
    <property type="entry name" value="DUF485"/>
    <property type="match status" value="1"/>
</dbReference>
<sequence>MAEICSVVLAIAQPGPAGQGSDPYLMDDESIDGMTDTQGDPDSQNWRWRRQMTLNASAVSRIREHAKFRELVDERARLGRVSMVIVLGAYFGLIALVALRPDLLRSAAWAGSVTTVGVIFAIAVIVAGWGLTWLYVRVANDRFERLTGELLGEVGQ</sequence>
<gene>
    <name evidence="2" type="ORF">DPR02_20040</name>
</gene>
<dbReference type="EMBL" id="QLUZ01000011">
    <property type="protein sequence ID" value="RAQ07512.1"/>
    <property type="molecule type" value="Genomic_DNA"/>
</dbReference>
<dbReference type="PANTHER" id="PTHR38598">
    <property type="entry name" value="INNER MEMBRANE PROTEIN YJCH"/>
    <property type="match status" value="1"/>
</dbReference>
<dbReference type="PANTHER" id="PTHR38598:SF1">
    <property type="entry name" value="INNER MEMBRANE PROTEIN YJCH"/>
    <property type="match status" value="1"/>
</dbReference>
<feature type="transmembrane region" description="Helical" evidence="1">
    <location>
        <begin position="78"/>
        <end position="99"/>
    </location>
</feature>
<dbReference type="Proteomes" id="UP000248899">
    <property type="component" value="Unassembled WGS sequence"/>
</dbReference>
<dbReference type="GO" id="GO:0005886">
    <property type="term" value="C:plasma membrane"/>
    <property type="evidence" value="ECO:0007669"/>
    <property type="project" value="TreeGrafter"/>
</dbReference>
<keyword evidence="1" id="KW-0472">Membrane</keyword>
<evidence type="ECO:0008006" key="4">
    <source>
        <dbReference type="Google" id="ProtNLM"/>
    </source>
</evidence>
<keyword evidence="1" id="KW-1133">Transmembrane helix</keyword>
<name>A0AAQ0FCJ7_BURCE</name>
<proteinExistence type="predicted"/>
<organism evidence="2 3">
    <name type="scientific">Burkholderia cepacia</name>
    <name type="common">Pseudomonas cepacia</name>
    <dbReference type="NCBI Taxonomy" id="292"/>
    <lineage>
        <taxon>Bacteria</taxon>
        <taxon>Pseudomonadati</taxon>
        <taxon>Pseudomonadota</taxon>
        <taxon>Betaproteobacteria</taxon>
        <taxon>Burkholderiales</taxon>
        <taxon>Burkholderiaceae</taxon>
        <taxon>Burkholderia</taxon>
        <taxon>Burkholderia cepacia complex</taxon>
    </lineage>
</organism>
<evidence type="ECO:0000313" key="2">
    <source>
        <dbReference type="EMBL" id="RAQ07512.1"/>
    </source>
</evidence>
<feature type="transmembrane region" description="Helical" evidence="1">
    <location>
        <begin position="111"/>
        <end position="136"/>
    </location>
</feature>
<comment type="caution">
    <text evidence="2">The sequence shown here is derived from an EMBL/GenBank/DDBJ whole genome shotgun (WGS) entry which is preliminary data.</text>
</comment>